<dbReference type="SMART" id="SM00642">
    <property type="entry name" value="Aamy"/>
    <property type="match status" value="1"/>
</dbReference>
<dbReference type="InterPro" id="IPR017853">
    <property type="entry name" value="GH"/>
</dbReference>
<accession>A0A327L6B5</accession>
<dbReference type="AlphaFoldDB" id="A0A327L6B5"/>
<dbReference type="Gene3D" id="3.20.20.80">
    <property type="entry name" value="Glycosidases"/>
    <property type="match status" value="2"/>
</dbReference>
<evidence type="ECO:0000259" key="1">
    <source>
        <dbReference type="SMART" id="SM00642"/>
    </source>
</evidence>
<dbReference type="Proteomes" id="UP000249130">
    <property type="component" value="Unassembled WGS sequence"/>
</dbReference>
<dbReference type="NCBIfam" id="TIGR02401">
    <property type="entry name" value="trehalose_TreY"/>
    <property type="match status" value="1"/>
</dbReference>
<dbReference type="OrthoDB" id="9761577at2"/>
<dbReference type="GO" id="GO:0030980">
    <property type="term" value="P:alpha-glucan catabolic process"/>
    <property type="evidence" value="ECO:0007669"/>
    <property type="project" value="TreeGrafter"/>
</dbReference>
<evidence type="ECO:0000313" key="3">
    <source>
        <dbReference type="Proteomes" id="UP000249130"/>
    </source>
</evidence>
<dbReference type="Gene3D" id="3.30.1590.10">
    <property type="entry name" value="Maltooligosyl trehalose synthase, domain 2"/>
    <property type="match status" value="1"/>
</dbReference>
<dbReference type="GO" id="GO:0047470">
    <property type="term" value="F:(1,4)-alpha-D-glucan 1-alpha-D-glucosylmutase activity"/>
    <property type="evidence" value="ECO:0007669"/>
    <property type="project" value="TreeGrafter"/>
</dbReference>
<dbReference type="CDD" id="cd11336">
    <property type="entry name" value="AmyAc_MTSase"/>
    <property type="match status" value="1"/>
</dbReference>
<dbReference type="PANTHER" id="PTHR10357">
    <property type="entry name" value="ALPHA-AMYLASE FAMILY MEMBER"/>
    <property type="match status" value="1"/>
</dbReference>
<evidence type="ECO:0000313" key="2">
    <source>
        <dbReference type="EMBL" id="RAI45595.1"/>
    </source>
</evidence>
<reference evidence="2 3" key="1">
    <citation type="submission" date="2017-07" db="EMBL/GenBank/DDBJ databases">
        <title>Draft Genome Sequences of Select Purple Nonsulfur Bacteria.</title>
        <authorList>
            <person name="Lasarre B."/>
            <person name="Mckinlay J.B."/>
        </authorList>
    </citation>
    <scope>NUCLEOTIDE SEQUENCE [LARGE SCALE GENOMIC DNA]</scope>
    <source>
        <strain evidence="2 3">DSM 5909</strain>
    </source>
</reference>
<sequence>MPPVVPTATYRLQLSSKLGFDAAAALVPYLKSLGVSHLYASPFLKARAGSTHGYDIVDHDALNPEFGGDEAFDRLSNALAEADIGLILDFVPNHMGGGYADNAWWLDVLEWGPRSPHAASFDIEWETLPYRPNGGLLIPVLGKSYGEALDDGDLVLKYDAAEGSFSVWYFEHRLPIRPNRYGDILKTVVQEVEAGDTDAGRALLALADRFPDPNEPSRERAPAFKAELAAVPGGAEVIERGLAAYRPGASDPTRLHRLLERQHYRVAHWRVAFTEINYRRFFDINDLAGIKIEHVPTFTAAHRRVLELIREGRLHGLRLDHVDGLLDPVQYSRRLARVVRVVRPGPARAQPFYIVAEKILAEGEPLPALPGVAGTTGYDVLNVIARVLLDDAGMPRLDALYRDILGERQDFERIVEDAKVRVLETMLASEFTVLCRLLARIAAGHWRSRDFTFERLRAALRSYIVHFPVYRTYIGAGGQVSPEDRSRIEETIARARSRWFGPDTGVLDFLQDVLTLDLIAPGRQGYSSPRVKRFSGKVQQLTGPVMAKALEDTAFYRYHRLIALNEVGGEPVLPALSPGEFDYRMQARVAHPHAMTATATHDTKRGEDARMRILSIAEIAPDWEAAVRRWRQRNEPLIGKKPQRAPSDAHEYMLYQALLGVWPNGGPDAGLTERLQTYAVKALREGKQETSWHNPNDAYEGAVTGFVGRLLDPEGSAEFLEDFAAVAQRTALLGALNSLAQLTLKATIPGVPDIYQGTEFWDLSLVDPDNRRAVDFAARQAALDAIGQAPDWAALAAAWPDGRIKLALTHLLLDLRRRLPDVFDNGGYEPVHVEGPHAGHVLAFARTGRRDAVIVAVGRHFAPLTDGGRRWLDPAELDATLMLDGYAIRTDVLRPGVPAPSGAVPARSLLGPLPVAVLQATHGPRGGGRKLR</sequence>
<proteinExistence type="predicted"/>
<dbReference type="GO" id="GO:0005992">
    <property type="term" value="P:trehalose biosynthetic process"/>
    <property type="evidence" value="ECO:0007669"/>
    <property type="project" value="TreeGrafter"/>
</dbReference>
<dbReference type="SUPFAM" id="SSF51445">
    <property type="entry name" value="(Trans)glycosidases"/>
    <property type="match status" value="1"/>
</dbReference>
<dbReference type="EMBL" id="NPEX01000012">
    <property type="protein sequence ID" value="RAI45595.1"/>
    <property type="molecule type" value="Genomic_DNA"/>
</dbReference>
<name>A0A327L6B5_9BRAD</name>
<gene>
    <name evidence="2" type="primary">treY</name>
    <name evidence="2" type="ORF">CH341_03315</name>
</gene>
<protein>
    <submittedName>
        <fullName evidence="2">Malto-oligosyltrehalose synthase</fullName>
    </submittedName>
</protein>
<dbReference type="PANTHER" id="PTHR10357:SF216">
    <property type="entry name" value="MALTOOLIGOSYL TREHALOSE SYNTHASE-RELATED"/>
    <property type="match status" value="1"/>
</dbReference>
<dbReference type="InterPro" id="IPR006047">
    <property type="entry name" value="GH13_cat_dom"/>
</dbReference>
<organism evidence="2 3">
    <name type="scientific">Rhodoplanes roseus</name>
    <dbReference type="NCBI Taxonomy" id="29409"/>
    <lineage>
        <taxon>Bacteria</taxon>
        <taxon>Pseudomonadati</taxon>
        <taxon>Pseudomonadota</taxon>
        <taxon>Alphaproteobacteria</taxon>
        <taxon>Hyphomicrobiales</taxon>
        <taxon>Nitrobacteraceae</taxon>
        <taxon>Rhodoplanes</taxon>
    </lineage>
</organism>
<comment type="caution">
    <text evidence="2">The sequence shown here is derived from an EMBL/GenBank/DDBJ whole genome shotgun (WGS) entry which is preliminary data.</text>
</comment>
<dbReference type="RefSeq" id="WP_111417610.1">
    <property type="nucleotide sequence ID" value="NZ_NPEX01000012.1"/>
</dbReference>
<dbReference type="InterPro" id="IPR012767">
    <property type="entry name" value="Trehalose_TreY"/>
</dbReference>
<feature type="domain" description="Glycosyl hydrolase family 13 catalytic" evidence="1">
    <location>
        <begin position="6"/>
        <end position="498"/>
    </location>
</feature>
<dbReference type="Pfam" id="PF00128">
    <property type="entry name" value="Alpha-amylase"/>
    <property type="match status" value="1"/>
</dbReference>
<keyword evidence="3" id="KW-1185">Reference proteome</keyword>